<feature type="domain" description="ParB-like N-terminal" evidence="2">
    <location>
        <begin position="62"/>
        <end position="155"/>
    </location>
</feature>
<dbReference type="GO" id="GO:0005694">
    <property type="term" value="C:chromosome"/>
    <property type="evidence" value="ECO:0007669"/>
    <property type="project" value="TreeGrafter"/>
</dbReference>
<dbReference type="Pfam" id="PF02195">
    <property type="entry name" value="ParB_N"/>
    <property type="match status" value="1"/>
</dbReference>
<dbReference type="SUPFAM" id="SSF110849">
    <property type="entry name" value="ParB/Sulfiredoxin"/>
    <property type="match status" value="1"/>
</dbReference>
<dbReference type="Gene3D" id="3.90.1530.10">
    <property type="entry name" value="Conserved hypothetical protein from pyrococcus furiosus pfu- 392566-001, ParB domain"/>
    <property type="match status" value="1"/>
</dbReference>
<keyword evidence="4" id="KW-1185">Reference proteome</keyword>
<evidence type="ECO:0000313" key="4">
    <source>
        <dbReference type="Proteomes" id="UP000192907"/>
    </source>
</evidence>
<dbReference type="InterPro" id="IPR003115">
    <property type="entry name" value="ParB_N"/>
</dbReference>
<dbReference type="SUPFAM" id="SSF109709">
    <property type="entry name" value="KorB DNA-binding domain-like"/>
    <property type="match status" value="1"/>
</dbReference>
<dbReference type="InterPro" id="IPR036086">
    <property type="entry name" value="ParB/Sulfiredoxin_sf"/>
</dbReference>
<dbReference type="InterPro" id="IPR050336">
    <property type="entry name" value="Chromosome_partition/occlusion"/>
</dbReference>
<organism evidence="3 4">
    <name type="scientific">Pseudobacteriovorax antillogorgiicola</name>
    <dbReference type="NCBI Taxonomy" id="1513793"/>
    <lineage>
        <taxon>Bacteria</taxon>
        <taxon>Pseudomonadati</taxon>
        <taxon>Bdellovibrionota</taxon>
        <taxon>Oligoflexia</taxon>
        <taxon>Oligoflexales</taxon>
        <taxon>Pseudobacteriovoracaceae</taxon>
        <taxon>Pseudobacteriovorax</taxon>
    </lineage>
</organism>
<dbReference type="PANTHER" id="PTHR33375">
    <property type="entry name" value="CHROMOSOME-PARTITIONING PROTEIN PARB-RELATED"/>
    <property type="match status" value="1"/>
</dbReference>
<feature type="region of interest" description="Disordered" evidence="1">
    <location>
        <begin position="16"/>
        <end position="38"/>
    </location>
</feature>
<dbReference type="Gene3D" id="1.10.10.2830">
    <property type="match status" value="1"/>
</dbReference>
<evidence type="ECO:0000313" key="3">
    <source>
        <dbReference type="EMBL" id="SMF83909.1"/>
    </source>
</evidence>
<reference evidence="4" key="1">
    <citation type="submission" date="2017-04" db="EMBL/GenBank/DDBJ databases">
        <authorList>
            <person name="Varghese N."/>
            <person name="Submissions S."/>
        </authorList>
    </citation>
    <scope>NUCLEOTIDE SEQUENCE [LARGE SCALE GENOMIC DNA]</scope>
    <source>
        <strain evidence="4">RKEM611</strain>
    </source>
</reference>
<dbReference type="PANTHER" id="PTHR33375:SF1">
    <property type="entry name" value="CHROMOSOME-PARTITIONING PROTEIN PARB-RELATED"/>
    <property type="match status" value="1"/>
</dbReference>
<dbReference type="STRING" id="1513793.SAMN06296036_15011"/>
<evidence type="ECO:0000259" key="2">
    <source>
        <dbReference type="SMART" id="SM00470"/>
    </source>
</evidence>
<accession>A0A1Y6CZ00</accession>
<dbReference type="AlphaFoldDB" id="A0A1Y6CZ00"/>
<dbReference type="EMBL" id="FWZT01000050">
    <property type="protein sequence ID" value="SMF83909.1"/>
    <property type="molecule type" value="Genomic_DNA"/>
</dbReference>
<dbReference type="RefSeq" id="WP_132326394.1">
    <property type="nucleotide sequence ID" value="NZ_FWZT01000050.1"/>
</dbReference>
<gene>
    <name evidence="3" type="ORF">SAMN06296036_15011</name>
</gene>
<protein>
    <submittedName>
        <fullName evidence="3">ParB-like nuclease domain-containing protein</fullName>
    </submittedName>
</protein>
<name>A0A1Y6CZ00_9BACT</name>
<proteinExistence type="predicted"/>
<dbReference type="OrthoDB" id="8449249at2"/>
<sequence length="339" mass="38265">MVSISKSASANLENMVKGAGRAVSKSRRKGGRARSASNDKLLNPQLYKKLQAQIEEHGKTLQKIPVDMIDLGENIRTRYDDQKLETLAKSLASDGLIQFPSLCMRQAGDGYRFVCRNGHRRILAAKILGWAHIECAIIPFQSAKEELYHSINANLSEDVFYLDMAHAYDEAARMGEADKEIAERVGMNARTIGWYRRLTKMSAACQNLCRQHPDLFTATWAIKLARQGELPEGAALEEMMQEMVREGKSWLRSNDPRKGKTLKISPAKKRQANQRIRQMFSGRQGQDQAGFAKDLLEQLKDAGYITNQSFDKIFKAFFKENQSAMVKKSLKSRSSSKRA</sequence>
<dbReference type="Proteomes" id="UP000192907">
    <property type="component" value="Unassembled WGS sequence"/>
</dbReference>
<dbReference type="SMART" id="SM00470">
    <property type="entry name" value="ParB"/>
    <property type="match status" value="1"/>
</dbReference>
<evidence type="ECO:0000256" key="1">
    <source>
        <dbReference type="SAM" id="MobiDB-lite"/>
    </source>
</evidence>
<dbReference type="GO" id="GO:0007059">
    <property type="term" value="P:chromosome segregation"/>
    <property type="evidence" value="ECO:0007669"/>
    <property type="project" value="TreeGrafter"/>
</dbReference>